<dbReference type="PROSITE" id="PS51272">
    <property type="entry name" value="SLH"/>
    <property type="match status" value="3"/>
</dbReference>
<feature type="compositionally biased region" description="Low complexity" evidence="2">
    <location>
        <begin position="484"/>
        <end position="501"/>
    </location>
</feature>
<dbReference type="EMBL" id="JAGGLB010000014">
    <property type="protein sequence ID" value="MBP1992509.1"/>
    <property type="molecule type" value="Genomic_DNA"/>
</dbReference>
<dbReference type="RefSeq" id="WP_209973587.1">
    <property type="nucleotide sequence ID" value="NZ_JAGGLB010000014.1"/>
</dbReference>
<organism evidence="5 6">
    <name type="scientific">Paenibacillus eucommiae</name>
    <dbReference type="NCBI Taxonomy" id="1355755"/>
    <lineage>
        <taxon>Bacteria</taxon>
        <taxon>Bacillati</taxon>
        <taxon>Bacillota</taxon>
        <taxon>Bacilli</taxon>
        <taxon>Bacillales</taxon>
        <taxon>Paenibacillaceae</taxon>
        <taxon>Paenibacillus</taxon>
    </lineage>
</organism>
<dbReference type="Proteomes" id="UP001519287">
    <property type="component" value="Unassembled WGS sequence"/>
</dbReference>
<protein>
    <recommendedName>
        <fullName evidence="4">SLH domain-containing protein</fullName>
    </recommendedName>
</protein>
<feature type="domain" description="SLH" evidence="4">
    <location>
        <begin position="105"/>
        <end position="168"/>
    </location>
</feature>
<proteinExistence type="predicted"/>
<evidence type="ECO:0000256" key="2">
    <source>
        <dbReference type="SAM" id="MobiDB-lite"/>
    </source>
</evidence>
<dbReference type="InterPro" id="IPR051465">
    <property type="entry name" value="Cell_Envelope_Struct_Comp"/>
</dbReference>
<dbReference type="PANTHER" id="PTHR43308:SF5">
    <property type="entry name" value="S-LAYER PROTEIN _ PEPTIDOGLYCAN ENDO-BETA-N-ACETYLGLUCOSAMINIDASE"/>
    <property type="match status" value="1"/>
</dbReference>
<dbReference type="Gene3D" id="3.30.379.10">
    <property type="entry name" value="Chitobiase/beta-hexosaminidase domain 2-like"/>
    <property type="match status" value="1"/>
</dbReference>
<sequence length="1986" mass="218349">MNRKHQLICKKFLIWTIMFSLMISTFSSVNAAAAKTSTSVEGSPSLFQGLSSDIAGHWAEQTLAEWISTERIQGYPDGSFRPDQDINRGEAFALINRSFGFDEQVDAQFSDLSATDWVYTDVLKAVKAGYTEGYPDGTIGTQRQISRQEAAIVITRLLGLEAKDDGNRTVPFTDAAQIPSWSKGAVNVVAEANIMLGYEDGSFQPEANITRAELIITLDRALNFNTMLDYTEAGTYGPGSGMQVLNGDVTIHASGVILQNIKINGNLLLAEGIQEGDVTLRNVRVSGMTTVQGGGKNSIHIEDSALTTLTVDRKTGIVRIVTQGKTTIAELFIKTPVILEQLSTEKENGIPLIQIEEALSSGSNITLNGQFKQIEVKAKGIAIDLLKGVIQQLSLAKQAQENVVTIADGAKIIRLILDAIAKITGPGVVEHAAISESAKGTTFEKQPQQTSGAGTVPSAGGGWSTNTGGGNETPSTSPTPTPTSTPTTSPTSTPAPTNTPAPVHAAIVSVHAENGEATVTFDAAPDTQPASGDFNVQQIINGGSPVSVAIRSVHWDADAKEAVLTLPAISSSNVLQSVIYTISYKEASAVQSNELVIAAGIPIVGNMQGNAVVVIKAIEGVDGVTGWKPLGTIDKTKVNVSGTQKNSSENSLHINDDDGAINFSMMSNKVAVTPGKSYTANAHYYLESGDLNPVLYIYFFDESESLLDTYPYSLGDQRNSWKSLTAAGVAPAGAKYASVVLQSDSSGKRSVYFDDISLKETNGAALPIDNPGFEEISTFASKTLVSYIQKSSGVELPIVTEEKLQQAGNAYSGMIPIYVGGTIPAEESALKQKLQDLNAHGFIIQTKNDEIRIAGLTDRAVEFGVFEFLERYLGVRWLMPGEEGEHVPQSSAIAVPLELIVEEPTSISRHVFFMDRLADNVEWMRHNRMHDNIQFHHNLEHLFDPTVFKDHPEYYSGGKVPEAGSWDWNPCLNDETAAAAVKRIVEYFEKYPDATSYSLGVTDSRTHCESDPNHPNYPGEDHVNSVGLLNISDLYYPWVNSIVEGVLHYYDGQENEGKLNDKYFGLLAYAQVYDPPRNEDGSIYKLHPNVVPYITDDRLTWLDPEINAEAQALMADWTQAAENIGFYEYLYGSPYNSPRMYLKKMAENYQYATQHNVIGHVAEWLPGFEEGPKLWLAAKLQWNSEQDAEALTREWYETAVGAAAAPYLEQYYDHWELFWTTRMFETDWYLKWKNSVPRYNYLNIYTHEYLTSITLEDLQKTRALMEQVLDLAENSGTENQYKRAKFLMEGFEFYEASALSFPRIEPVAAPADEAAALTMLAEFRQSLQMAELRKQYIAEKQMRYMQQWNGVQEVLLHALQSYVDLHEDENGPIRQAIDQVLTEYPGLVRRPAYAVKTDAGKEIILQSLNFNQGPWVHAKPIGDFLTTPDKLQPPVETKVRILWDDENVYVGYENFDPHPNLMVTNDDVNMTNNWWNGATPDSVETFLGGDINASYKAFFSNFNDVKLSWKASATSQQGDPGMPWEVRSQVYSDRWNTVQAIPFSSLGVNPNEVSSLMGFFLRNYHSPVVHFSWYGGNTWSRGDFNIIHLVEQPAEEELYASAVNGTISVKLPAEAPEPSLSDFSIKQVVNGGAPVTVTPTAKSWNENSRIVQLSVPTVEENSADQSVVYQISYKDDLSVETVAFVVKGGLVIVKDEQPQALLVVPQQKDAKIAGWWTPNTNGAGLGNVGVVSDKKLSGQYSLHILDDADDKNFGAASNRVAITGGASYTFNTSVYLEWGDAPAVMVYLYDEQFNQLNEYPFIAGGQEGAWTVLSKTFTAPANAAYMSVVMFADVSGKRSFYADDVVILDANEEPLALENAGFEQISTNASDLFAEYVWKSSQANLPTFSNERLNNEPAAFPDDVRIYIGVIPAGDEALADAVSDLQGDQYFIKVDEDKIVIMSLTEAGTVSGVKAFLQTYMGVKWAVPGESAEFVPSLNPLIIRKQ</sequence>
<keyword evidence="1" id="KW-0378">Hydrolase</keyword>
<dbReference type="Pfam" id="PF16126">
    <property type="entry name" value="DUF4838"/>
    <property type="match status" value="1"/>
</dbReference>
<dbReference type="SUPFAM" id="SSF49785">
    <property type="entry name" value="Galactose-binding domain-like"/>
    <property type="match status" value="2"/>
</dbReference>
<evidence type="ECO:0000313" key="6">
    <source>
        <dbReference type="Proteomes" id="UP001519287"/>
    </source>
</evidence>
<reference evidence="5 6" key="1">
    <citation type="submission" date="2021-03" db="EMBL/GenBank/DDBJ databases">
        <title>Genomic Encyclopedia of Type Strains, Phase IV (KMG-IV): sequencing the most valuable type-strain genomes for metagenomic binning, comparative biology and taxonomic classification.</title>
        <authorList>
            <person name="Goeker M."/>
        </authorList>
    </citation>
    <scope>NUCLEOTIDE SEQUENCE [LARGE SCALE GENOMIC DNA]</scope>
    <source>
        <strain evidence="5 6">DSM 26048</strain>
    </source>
</reference>
<dbReference type="Pfam" id="PF00395">
    <property type="entry name" value="SLH"/>
    <property type="match status" value="3"/>
</dbReference>
<dbReference type="SUPFAM" id="SSF55545">
    <property type="entry name" value="beta-N-acetylhexosaminidase-like domain"/>
    <property type="match status" value="2"/>
</dbReference>
<comment type="caution">
    <text evidence="5">The sequence shown here is derived from an EMBL/GenBank/DDBJ whole genome shotgun (WGS) entry which is preliminary data.</text>
</comment>
<keyword evidence="3" id="KW-0732">Signal</keyword>
<feature type="domain" description="SLH" evidence="4">
    <location>
        <begin position="46"/>
        <end position="104"/>
    </location>
</feature>
<evidence type="ECO:0000259" key="4">
    <source>
        <dbReference type="PROSITE" id="PS51272"/>
    </source>
</evidence>
<name>A0ABS4IY45_9BACL</name>
<dbReference type="InterPro" id="IPR032287">
    <property type="entry name" value="DUF4838"/>
</dbReference>
<feature type="compositionally biased region" description="Polar residues" evidence="2">
    <location>
        <begin position="439"/>
        <end position="453"/>
    </location>
</feature>
<dbReference type="SUPFAM" id="SSF49344">
    <property type="entry name" value="CBD9-like"/>
    <property type="match status" value="1"/>
</dbReference>
<dbReference type="Gene3D" id="2.60.40.1190">
    <property type="match status" value="1"/>
</dbReference>
<evidence type="ECO:0000313" key="5">
    <source>
        <dbReference type="EMBL" id="MBP1992509.1"/>
    </source>
</evidence>
<feature type="domain" description="SLH" evidence="4">
    <location>
        <begin position="169"/>
        <end position="232"/>
    </location>
</feature>
<evidence type="ECO:0000256" key="1">
    <source>
        <dbReference type="ARBA" id="ARBA00022801"/>
    </source>
</evidence>
<dbReference type="Gene3D" id="2.60.120.260">
    <property type="entry name" value="Galactose-binding domain-like"/>
    <property type="match status" value="2"/>
</dbReference>
<evidence type="ECO:0000256" key="3">
    <source>
        <dbReference type="SAM" id="SignalP"/>
    </source>
</evidence>
<feature type="chain" id="PRO_5046699855" description="SLH domain-containing protein" evidence="3">
    <location>
        <begin position="32"/>
        <end position="1986"/>
    </location>
</feature>
<dbReference type="InterPro" id="IPR001119">
    <property type="entry name" value="SLH_dom"/>
</dbReference>
<feature type="signal peptide" evidence="3">
    <location>
        <begin position="1"/>
        <end position="31"/>
    </location>
</feature>
<keyword evidence="6" id="KW-1185">Reference proteome</keyword>
<accession>A0ABS4IY45</accession>
<feature type="region of interest" description="Disordered" evidence="2">
    <location>
        <begin position="439"/>
        <end position="501"/>
    </location>
</feature>
<gene>
    <name evidence="5" type="ORF">J2Z66_004118</name>
</gene>
<dbReference type="InterPro" id="IPR008979">
    <property type="entry name" value="Galactose-bd-like_sf"/>
</dbReference>
<feature type="compositionally biased region" description="Gly residues" evidence="2">
    <location>
        <begin position="459"/>
        <end position="471"/>
    </location>
</feature>
<dbReference type="PANTHER" id="PTHR43308">
    <property type="entry name" value="OUTER MEMBRANE PROTEIN ALPHA-RELATED"/>
    <property type="match status" value="1"/>
</dbReference>
<dbReference type="InterPro" id="IPR029018">
    <property type="entry name" value="Hex-like_dom2"/>
</dbReference>